<organism evidence="7 8">
    <name type="scientific">Streptomyces drozdowiczii</name>
    <dbReference type="NCBI Taxonomy" id="202862"/>
    <lineage>
        <taxon>Bacteria</taxon>
        <taxon>Bacillati</taxon>
        <taxon>Actinomycetota</taxon>
        <taxon>Actinomycetes</taxon>
        <taxon>Kitasatosporales</taxon>
        <taxon>Streptomycetaceae</taxon>
        <taxon>Streptomyces</taxon>
    </lineage>
</organism>
<evidence type="ECO:0000259" key="5">
    <source>
        <dbReference type="Pfam" id="PF00251"/>
    </source>
</evidence>
<feature type="chain" id="PRO_5045268378" evidence="4">
    <location>
        <begin position="30"/>
        <end position="809"/>
    </location>
</feature>
<dbReference type="CDD" id="cd18622">
    <property type="entry name" value="GH32_Inu-like"/>
    <property type="match status" value="1"/>
</dbReference>
<dbReference type="SUPFAM" id="SSF49899">
    <property type="entry name" value="Concanavalin A-like lectins/glucanases"/>
    <property type="match status" value="1"/>
</dbReference>
<gene>
    <name evidence="7" type="ORF">NEH16_02010</name>
</gene>
<dbReference type="Gene3D" id="2.60.120.560">
    <property type="entry name" value="Exo-inulinase, domain 1"/>
    <property type="match status" value="3"/>
</dbReference>
<dbReference type="InterPro" id="IPR013189">
    <property type="entry name" value="Glyco_hydro_32_C"/>
</dbReference>
<keyword evidence="2 7" id="KW-0378">Hydrolase</keyword>
<feature type="domain" description="Glycosyl hydrolase family 32 N-terminal" evidence="5">
    <location>
        <begin position="54"/>
        <end position="334"/>
    </location>
</feature>
<dbReference type="InterPro" id="IPR001362">
    <property type="entry name" value="Glyco_hydro_32"/>
</dbReference>
<dbReference type="EMBL" id="CP098740">
    <property type="protein sequence ID" value="UZK53057.1"/>
    <property type="molecule type" value="Genomic_DNA"/>
</dbReference>
<reference evidence="7" key="1">
    <citation type="journal article" date="2022" name="Front. Microbiol.">
        <title>Mirubactin C rescues the lethal effect of cell wall biosynthesis mutations in Bacillus subtilis.</title>
        <authorList>
            <person name="Kepplinger B."/>
            <person name="Wen X."/>
            <person name="Tyler A.R."/>
            <person name="Kim B.Y."/>
            <person name="Brown J."/>
            <person name="Banks P."/>
            <person name="Dashti Y."/>
            <person name="Mackenzie E.S."/>
            <person name="Wills C."/>
            <person name="Kawai Y."/>
            <person name="Waldron K.J."/>
            <person name="Allenby N.E.E."/>
            <person name="Wu L.J."/>
            <person name="Hall M.J."/>
            <person name="Errington J."/>
        </authorList>
    </citation>
    <scope>NUCLEOTIDE SEQUENCE</scope>
    <source>
        <strain evidence="7">MDA8-470</strain>
    </source>
</reference>
<name>A0ABY6PLH9_9ACTN</name>
<dbReference type="Gene3D" id="2.115.10.20">
    <property type="entry name" value="Glycosyl hydrolase domain, family 43"/>
    <property type="match status" value="1"/>
</dbReference>
<dbReference type="RefSeq" id="WP_265538703.1">
    <property type="nucleotide sequence ID" value="NZ_CP098740.1"/>
</dbReference>
<dbReference type="PANTHER" id="PTHR42800">
    <property type="entry name" value="EXOINULINASE INUD (AFU_ORTHOLOGUE AFUA_5G00480)"/>
    <property type="match status" value="1"/>
</dbReference>
<proteinExistence type="inferred from homology"/>
<comment type="similarity">
    <text evidence="1">Belongs to the glycosyl hydrolase 32 family.</text>
</comment>
<feature type="signal peptide" evidence="4">
    <location>
        <begin position="1"/>
        <end position="29"/>
    </location>
</feature>
<dbReference type="GO" id="GO:0016787">
    <property type="term" value="F:hydrolase activity"/>
    <property type="evidence" value="ECO:0007669"/>
    <property type="project" value="UniProtKB-KW"/>
</dbReference>
<sequence length="809" mass="87731">MRVRRRAQALVIALALGLTPLLSASPAAAGEVWNYPEFPYQPTTYTEAYRGQFHFSSQQGWMNDPNGLVYANGEYHFFYQHNPHGLAWDTMHWGHATSKDLVHWTQKPIALEPDVHPGTLFSGGGVVDKDNTSGLKTGADDPIVVFANTDGVSVYYSNDNGKTFQAYDKGRKRITIPVQSRDPKVSWDAAHKRWVMVVWSENDAGDHGNGVEVYTSPNLLDWTHSSRYSAEWLFECPDLFQVPVDGDPNRKKWVLSTASGKYVVGDFDGTAFHADDPAPRPMDFGSGYAGGTFYAAETFQNAPDGRVVQMAWQGGNVGSTWTGNATFPAELGLVSTPDGLRITRTPVDELSSLASAKKKFDKQNVKENGANPFKGLRGDTYEISATVDVDKSTARRIAFGLHVRSDNTADRTVVYDKSAGTLDGHPVGLKKGKLKLRLLVDRGQLEVFADGGTYSLSDNVNFDSGTGSQGIRLYAEGGTAKLDSAVFRRLDSSWGTGQSTLDTDLGDRWNAVSGNWTDVAGGKQGRGSGNGFYLSTRTAGDGVYQGDVALNTAQAAGLTFRANDRGEGYTANIDKEGKVKLWRPGRDIATYNTPVTADSTHHLKVTTEGNRIRVFLDNGTDPVIDATDDAYAEGRYGANVFNGTATLQNLNTGDTGLDAFSTAKWNTSGGTWTTAGDGLHGSSPGDGFYLSERTGEDFTYEGDLSVTNGTATGLTFRADEKGQGYTATLDTKGQVKLWRPGKDLATHDTTVTEGRTYHMKVRTDGDRIRVWLGDDAAPVIDTTDATYRSGRFGVNAYNGNVIAQHLRIG</sequence>
<evidence type="ECO:0000313" key="7">
    <source>
        <dbReference type="EMBL" id="UZK53057.1"/>
    </source>
</evidence>
<dbReference type="SUPFAM" id="SSF75005">
    <property type="entry name" value="Arabinanase/levansucrase/invertase"/>
    <property type="match status" value="1"/>
</dbReference>
<evidence type="ECO:0000256" key="4">
    <source>
        <dbReference type="SAM" id="SignalP"/>
    </source>
</evidence>
<dbReference type="Pfam" id="PF08244">
    <property type="entry name" value="Glyco_hydro_32C"/>
    <property type="match status" value="1"/>
</dbReference>
<keyword evidence="8" id="KW-1185">Reference proteome</keyword>
<dbReference type="InterPro" id="IPR013148">
    <property type="entry name" value="Glyco_hydro_32_N"/>
</dbReference>
<evidence type="ECO:0000259" key="6">
    <source>
        <dbReference type="Pfam" id="PF08244"/>
    </source>
</evidence>
<accession>A0ABY6PLH9</accession>
<dbReference type="Pfam" id="PF00251">
    <property type="entry name" value="Glyco_hydro_32N"/>
    <property type="match status" value="1"/>
</dbReference>
<dbReference type="Proteomes" id="UP001164963">
    <property type="component" value="Chromosome"/>
</dbReference>
<keyword evidence="4" id="KW-0732">Signal</keyword>
<evidence type="ECO:0000256" key="3">
    <source>
        <dbReference type="ARBA" id="ARBA00023295"/>
    </source>
</evidence>
<protein>
    <submittedName>
        <fullName evidence="7">Glycoside hydrolase family 32 protein</fullName>
    </submittedName>
</protein>
<evidence type="ECO:0000256" key="2">
    <source>
        <dbReference type="ARBA" id="ARBA00022801"/>
    </source>
</evidence>
<evidence type="ECO:0000313" key="8">
    <source>
        <dbReference type="Proteomes" id="UP001164963"/>
    </source>
</evidence>
<dbReference type="InterPro" id="IPR013320">
    <property type="entry name" value="ConA-like_dom_sf"/>
</dbReference>
<evidence type="ECO:0000256" key="1">
    <source>
        <dbReference type="ARBA" id="ARBA00009902"/>
    </source>
</evidence>
<keyword evidence="3" id="KW-0326">Glycosidase</keyword>
<feature type="domain" description="Glycosyl hydrolase family 32 C-terminal" evidence="6">
    <location>
        <begin position="349"/>
        <end position="485"/>
    </location>
</feature>
<dbReference type="PANTHER" id="PTHR42800:SF1">
    <property type="entry name" value="EXOINULINASE INUD (AFU_ORTHOLOGUE AFUA_5G00480)"/>
    <property type="match status" value="1"/>
</dbReference>
<dbReference type="InterPro" id="IPR023296">
    <property type="entry name" value="Glyco_hydro_beta-prop_sf"/>
</dbReference>
<dbReference type="SMART" id="SM00640">
    <property type="entry name" value="Glyco_32"/>
    <property type="match status" value="1"/>
</dbReference>